<dbReference type="InterPro" id="IPR013783">
    <property type="entry name" value="Ig-like_fold"/>
</dbReference>
<evidence type="ECO:0000259" key="2">
    <source>
        <dbReference type="Pfam" id="PF08205"/>
    </source>
</evidence>
<name>A0A670IGY4_PODMU</name>
<dbReference type="Gene3D" id="2.60.40.10">
    <property type="entry name" value="Immunoglobulins"/>
    <property type="match status" value="1"/>
</dbReference>
<dbReference type="Pfam" id="PF08205">
    <property type="entry name" value="C2-set_2"/>
    <property type="match status" value="1"/>
</dbReference>
<reference evidence="3" key="2">
    <citation type="submission" date="2025-08" db="UniProtKB">
        <authorList>
            <consortium name="Ensembl"/>
        </authorList>
    </citation>
    <scope>IDENTIFICATION</scope>
</reference>
<dbReference type="GeneTree" id="ENSGT00990000210469"/>
<dbReference type="InterPro" id="IPR036179">
    <property type="entry name" value="Ig-like_dom_sf"/>
</dbReference>
<dbReference type="Ensembl" id="ENSPMRT00000012107.1">
    <property type="protein sequence ID" value="ENSPMRP00000011335.1"/>
    <property type="gene ID" value="ENSPMRG00000007588.1"/>
</dbReference>
<feature type="domain" description="CD80-like immunoglobulin C2-set" evidence="2">
    <location>
        <begin position="32"/>
        <end position="103"/>
    </location>
</feature>
<reference evidence="3 4" key="1">
    <citation type="journal article" date="2019" name="Proc. Natl. Acad. Sci. U.S.A.">
        <title>Regulatory changes in pterin and carotenoid genes underlie balanced color polymorphisms in the wall lizard.</title>
        <authorList>
            <person name="Andrade P."/>
            <person name="Pinho C."/>
            <person name="Perez I de Lanuza G."/>
            <person name="Afonso S."/>
            <person name="Brejcha J."/>
            <person name="Rubin C.J."/>
            <person name="Wallerman O."/>
            <person name="Pereira P."/>
            <person name="Sabatino S.J."/>
            <person name="Bellati A."/>
            <person name="Pellitteri-Rosa D."/>
            <person name="Bosakova Z."/>
            <person name="Bunikis I."/>
            <person name="Carretero M.A."/>
            <person name="Feiner N."/>
            <person name="Marsik P."/>
            <person name="Pauperio F."/>
            <person name="Salvi D."/>
            <person name="Soler L."/>
            <person name="While G.M."/>
            <person name="Uller T."/>
            <person name="Font E."/>
            <person name="Andersson L."/>
            <person name="Carneiro M."/>
        </authorList>
    </citation>
    <scope>NUCLEOTIDE SEQUENCE</scope>
</reference>
<sequence>ASLPTLRFYETQLLSSYAPKLSKKPEKNTACWHKDNDILCNCSLHSKPPPQIHWQLDGKTVAENTSTADLKVSSSVQKNEVTSSLIWTGSPDGDLSIICLGNNSLGTPRSFSHVLLSSQVSPILYLCLSFFLPKCNTLHFSLLKFILFVFAQFSNLSRSF</sequence>
<dbReference type="SUPFAM" id="SSF48726">
    <property type="entry name" value="Immunoglobulin"/>
    <property type="match status" value="1"/>
</dbReference>
<dbReference type="Proteomes" id="UP000472272">
    <property type="component" value="Chromosome 8"/>
</dbReference>
<dbReference type="InterPro" id="IPR013162">
    <property type="entry name" value="CD80_C2-set"/>
</dbReference>
<dbReference type="AlphaFoldDB" id="A0A670IGY4"/>
<organism evidence="3 4">
    <name type="scientific">Podarcis muralis</name>
    <name type="common">Wall lizard</name>
    <name type="synonym">Lacerta muralis</name>
    <dbReference type="NCBI Taxonomy" id="64176"/>
    <lineage>
        <taxon>Eukaryota</taxon>
        <taxon>Metazoa</taxon>
        <taxon>Chordata</taxon>
        <taxon>Craniata</taxon>
        <taxon>Vertebrata</taxon>
        <taxon>Euteleostomi</taxon>
        <taxon>Lepidosauria</taxon>
        <taxon>Squamata</taxon>
        <taxon>Bifurcata</taxon>
        <taxon>Unidentata</taxon>
        <taxon>Episquamata</taxon>
        <taxon>Laterata</taxon>
        <taxon>Lacertibaenia</taxon>
        <taxon>Lacertidae</taxon>
        <taxon>Podarcis</taxon>
    </lineage>
</organism>
<protein>
    <recommendedName>
        <fullName evidence="2">CD80-like immunoglobulin C2-set domain-containing protein</fullName>
    </recommendedName>
</protein>
<evidence type="ECO:0000256" key="1">
    <source>
        <dbReference type="ARBA" id="ARBA00023157"/>
    </source>
</evidence>
<evidence type="ECO:0000313" key="3">
    <source>
        <dbReference type="Ensembl" id="ENSPMRP00000011335.1"/>
    </source>
</evidence>
<keyword evidence="1" id="KW-1015">Disulfide bond</keyword>
<reference evidence="3" key="3">
    <citation type="submission" date="2025-09" db="UniProtKB">
        <authorList>
            <consortium name="Ensembl"/>
        </authorList>
    </citation>
    <scope>IDENTIFICATION</scope>
</reference>
<proteinExistence type="predicted"/>
<keyword evidence="4" id="KW-1185">Reference proteome</keyword>
<evidence type="ECO:0000313" key="4">
    <source>
        <dbReference type="Proteomes" id="UP000472272"/>
    </source>
</evidence>
<accession>A0A670IGY4</accession>